<comment type="caution">
    <text evidence="1">The sequence shown here is derived from an EMBL/GenBank/DDBJ whole genome shotgun (WGS) entry which is preliminary data.</text>
</comment>
<proteinExistence type="predicted"/>
<dbReference type="Proteomes" id="UP000790709">
    <property type="component" value="Unassembled WGS sequence"/>
</dbReference>
<gene>
    <name evidence="1" type="ORF">BV22DRAFT_1066606</name>
</gene>
<name>A0ACB8BGL1_9AGAM</name>
<sequence>MSDQSPPPKPKPGSLRDRIAAFENKGSAAPSTAPPAPRPKPAGLQWKPKAPSPPSSPGSSADNVQPAERKIAGVGGMSASDAMESIGRGGSLKERMAALQGRGGFGGAPPPVAPKPTEKPKWKPPPVVSPPVDEDEPEREEIAVIRGTSKSPPPVAERRSEEPETDTPDVAKEGQDAGSSEPDPQEEERQRRAAIAARMARLGGARVGMGPPIFAPKPSFKKPEVSSPEAKQEDEATPLKGDDDGFASEGVSTPKQDTTGTPAEGEAPSEPVSEYFGARKDSTSSTSLSAQATPPAPSRSPSHMPVPAGPRRAAPPRKKAYKSPSPAAEPVAMVTSGDQVTTPEQLSVSNDADREAELSTGDVQREIGEVNKSAEESQNAVEAQSPVSEDLAQDDVPTREAPQPPQDVVDEPSPPPTEPVQEKTLPDDVENNQLVPEAGQSLHDSPAELEDTEGPHKEPVDPEPEQGRVQEEEIEEDEDEDARRKRVAKKLAQMGAFNPFAGPPPVPRRESTSEVVREAEPEAEPDVDEEVNVGVEEVGESIPPPPVLRREFGTLNASAAESKLEGHTSGRKDSIGSSTMVVDERAFERGHSPDVMKEQEIGGAETHDQDDVATHEVLVAEEEEEIAEEFPEDGVRHRTLYHHNGSDADEGGEENDCTHGQAVAAGSYSDRGDDEQYISDDNVDEPIPHQRHGEESEDDRISQEHFQAAKGADLSDKGAERDAEDNEGHYADSDNFDAGPSQDDNDDDMGPPRITRPIPPPPVNMGTRPTFAPSLPSPRVPPPRTPLHTLRDGEAERAESPDPRPVPPPSSTRNAWEFDEDEEAPAPPPRRSFPPPPRRSSTSGGPTESYATREAPPTPPPVPISPRPSVRRATSPPVASPPSAHEELPAPHESIEEESIVTQAPADPSPEQDEEEDEEVARRQTIAERMARLGGIRFGAPVPPTNRAPPPPPPPPRTEEEQPSTLDPEGTTEQTEEEEELARKQRIAAKLAGMGGMRFGMLPPSVAPPRKPPVITRQEDSENEDAALKPLPVPAPQRTVPPARPPPPPVASDSEQESRTTDEDGVKVEVEESEAEEVTYEDVKTPEEEVPPPVPGRQGRRPSTAPRAAEALPTPPPRMMSRSPPLPGGRPPVPSIPTTLLNRRPSIPVPPPGSTPSRKSSVHSVESQRQSRPTLEAVPSESKYRPQSEYVMVEAPLDVEPEAAPLPPKRPIRGPPPRSAPLPPPPPPSAVEPMTSSNQWELPSFSDAPLELGLGDDIDPDSLTGSEDSPSQPHPPPLPKPRSRPSSQLPPSQSPKTAPETQLSSDELMEVWGKVGVQVCEAATALHEKSKKSLVGDGSYVGFVKAVLGQVSTALQPSGPEADFGYLVYAQTAGAVLRRASDIMPGDVIVLYDARLKGHKGLQTYHQSVGVVEPLVGVVHEFEAKKSKVRVYQANQHVGQQTVESASYRLEDLKSGHVKVFRVLEA</sequence>
<accession>A0ACB8BGL1</accession>
<keyword evidence="2" id="KW-1185">Reference proteome</keyword>
<organism evidence="1 2">
    <name type="scientific">Leucogyrophana mollusca</name>
    <dbReference type="NCBI Taxonomy" id="85980"/>
    <lineage>
        <taxon>Eukaryota</taxon>
        <taxon>Fungi</taxon>
        <taxon>Dikarya</taxon>
        <taxon>Basidiomycota</taxon>
        <taxon>Agaricomycotina</taxon>
        <taxon>Agaricomycetes</taxon>
        <taxon>Agaricomycetidae</taxon>
        <taxon>Boletales</taxon>
        <taxon>Boletales incertae sedis</taxon>
        <taxon>Leucogyrophana</taxon>
    </lineage>
</organism>
<dbReference type="EMBL" id="MU266422">
    <property type="protein sequence ID" value="KAH7924515.1"/>
    <property type="molecule type" value="Genomic_DNA"/>
</dbReference>
<reference evidence="1" key="1">
    <citation type="journal article" date="2021" name="New Phytol.">
        <title>Evolutionary innovations through gain and loss of genes in the ectomycorrhizal Boletales.</title>
        <authorList>
            <person name="Wu G."/>
            <person name="Miyauchi S."/>
            <person name="Morin E."/>
            <person name="Kuo A."/>
            <person name="Drula E."/>
            <person name="Varga T."/>
            <person name="Kohler A."/>
            <person name="Feng B."/>
            <person name="Cao Y."/>
            <person name="Lipzen A."/>
            <person name="Daum C."/>
            <person name="Hundley H."/>
            <person name="Pangilinan J."/>
            <person name="Johnson J."/>
            <person name="Barry K."/>
            <person name="LaButti K."/>
            <person name="Ng V."/>
            <person name="Ahrendt S."/>
            <person name="Min B."/>
            <person name="Choi I.G."/>
            <person name="Park H."/>
            <person name="Plett J.M."/>
            <person name="Magnuson J."/>
            <person name="Spatafora J.W."/>
            <person name="Nagy L.G."/>
            <person name="Henrissat B."/>
            <person name="Grigoriev I.V."/>
            <person name="Yang Z.L."/>
            <person name="Xu J."/>
            <person name="Martin F.M."/>
        </authorList>
    </citation>
    <scope>NUCLEOTIDE SEQUENCE</scope>
    <source>
        <strain evidence="1">KUC20120723A-06</strain>
    </source>
</reference>
<evidence type="ECO:0000313" key="1">
    <source>
        <dbReference type="EMBL" id="KAH7924515.1"/>
    </source>
</evidence>
<protein>
    <submittedName>
        <fullName evidence="1">Uncharacterized protein</fullName>
    </submittedName>
</protein>
<evidence type="ECO:0000313" key="2">
    <source>
        <dbReference type="Proteomes" id="UP000790709"/>
    </source>
</evidence>